<dbReference type="PANTHER" id="PTHR48111:SF69">
    <property type="entry name" value="RESPONSE REGULATOR RECEIVER"/>
    <property type="match status" value="1"/>
</dbReference>
<dbReference type="InterPro" id="IPR011006">
    <property type="entry name" value="CheY-like_superfamily"/>
</dbReference>
<dbReference type="PANTHER" id="PTHR48111">
    <property type="entry name" value="REGULATOR OF RPOS"/>
    <property type="match status" value="1"/>
</dbReference>
<keyword evidence="7" id="KW-1185">Reference proteome</keyword>
<dbReference type="STRING" id="1475481.GCA_000953855_02108"/>
<dbReference type="SUPFAM" id="SSF52172">
    <property type="entry name" value="CheY-like"/>
    <property type="match status" value="1"/>
</dbReference>
<reference evidence="6" key="1">
    <citation type="submission" date="2015-08" db="EMBL/GenBank/DDBJ databases">
        <title>Complete DNA Sequence of Pseudomonas syringae pv. actinidiae, the Causal Agent of Kiwifruit Canker Disease.</title>
        <authorList>
            <person name="Rikkerink E.H.A."/>
            <person name="Fineran P.C."/>
        </authorList>
    </citation>
    <scope>NUCLEOTIDE SEQUENCE</scope>
    <source>
        <strain evidence="6">SkMP5</strain>
    </source>
</reference>
<dbReference type="PROSITE" id="PS50930">
    <property type="entry name" value="HTH_LYTTR"/>
    <property type="match status" value="1"/>
</dbReference>
<dbReference type="OrthoDB" id="236568at2"/>
<dbReference type="GO" id="GO:0000976">
    <property type="term" value="F:transcription cis-regulatory region binding"/>
    <property type="evidence" value="ECO:0007669"/>
    <property type="project" value="TreeGrafter"/>
</dbReference>
<evidence type="ECO:0000259" key="4">
    <source>
        <dbReference type="PROSITE" id="PS50110"/>
    </source>
</evidence>
<keyword evidence="2 6" id="KW-0238">DNA-binding</keyword>
<name>A0A0K8QPY5_9GAMM</name>
<proteinExistence type="predicted"/>
<keyword evidence="1" id="KW-0902">Two-component regulatory system</keyword>
<evidence type="ECO:0000313" key="6">
    <source>
        <dbReference type="EMBL" id="GAP66751.1"/>
    </source>
</evidence>
<feature type="domain" description="Response regulatory" evidence="4">
    <location>
        <begin position="3"/>
        <end position="116"/>
    </location>
</feature>
<dbReference type="SMART" id="SM00850">
    <property type="entry name" value="LytTR"/>
    <property type="match status" value="1"/>
</dbReference>
<dbReference type="Gene3D" id="2.40.50.1020">
    <property type="entry name" value="LytTr DNA-binding domain"/>
    <property type="match status" value="1"/>
</dbReference>
<protein>
    <submittedName>
        <fullName evidence="6">LytTr DNA-binding region</fullName>
    </submittedName>
</protein>
<organism evidence="6">
    <name type="scientific">Mizugakiibacter sediminis</name>
    <dbReference type="NCBI Taxonomy" id="1475481"/>
    <lineage>
        <taxon>Bacteria</taxon>
        <taxon>Pseudomonadati</taxon>
        <taxon>Pseudomonadota</taxon>
        <taxon>Gammaproteobacteria</taxon>
        <taxon>Lysobacterales</taxon>
        <taxon>Rhodanobacteraceae</taxon>
        <taxon>Mizugakiibacter</taxon>
    </lineage>
</organism>
<feature type="domain" description="HTH LytTR-type" evidence="5">
    <location>
        <begin position="159"/>
        <end position="243"/>
    </location>
</feature>
<dbReference type="AlphaFoldDB" id="A0A0K8QPY5"/>
<dbReference type="Pfam" id="PF04397">
    <property type="entry name" value="LytTR"/>
    <property type="match status" value="1"/>
</dbReference>
<evidence type="ECO:0000313" key="7">
    <source>
        <dbReference type="Proteomes" id="UP000253740"/>
    </source>
</evidence>
<feature type="modified residue" description="4-aspartylphosphate" evidence="3">
    <location>
        <position position="54"/>
    </location>
</feature>
<dbReference type="GO" id="GO:0000156">
    <property type="term" value="F:phosphorelay response regulator activity"/>
    <property type="evidence" value="ECO:0007669"/>
    <property type="project" value="TreeGrafter"/>
</dbReference>
<sequence length="254" mass="28323">MPRVLLADDEAPARAKLRRYLAEAPDFEVVGEADGGRSALEQVAALKPDVLFLDVQMPDIDGFGVVEALPPDALPRIVFVTAHDAYALRAFEVHAFDYLLKPVSPQRFAELLARLRAGLVPPQAGDVEARLAALLEALPQPQRYAAHLLLEDAGHARFVEVERVDRIEADRNYLVVHAGGRAYRLRGTLERMAARLDPARFLRVNRSTLVRIAAVREVTPWPDGEYRLLLDDGSRVTWTRRYVDAAPPSLLLRP</sequence>
<evidence type="ECO:0000259" key="5">
    <source>
        <dbReference type="PROSITE" id="PS50930"/>
    </source>
</evidence>
<dbReference type="GO" id="GO:0032993">
    <property type="term" value="C:protein-DNA complex"/>
    <property type="evidence" value="ECO:0007669"/>
    <property type="project" value="TreeGrafter"/>
</dbReference>
<evidence type="ECO:0000256" key="2">
    <source>
        <dbReference type="ARBA" id="ARBA00023125"/>
    </source>
</evidence>
<dbReference type="Gene3D" id="3.40.50.2300">
    <property type="match status" value="1"/>
</dbReference>
<dbReference type="GO" id="GO:0005829">
    <property type="term" value="C:cytosol"/>
    <property type="evidence" value="ECO:0007669"/>
    <property type="project" value="TreeGrafter"/>
</dbReference>
<accession>A0A0K8QPY5</accession>
<keyword evidence="3" id="KW-0597">Phosphoprotein</keyword>
<evidence type="ECO:0000256" key="1">
    <source>
        <dbReference type="ARBA" id="ARBA00023012"/>
    </source>
</evidence>
<dbReference type="SMART" id="SM00448">
    <property type="entry name" value="REC"/>
    <property type="match status" value="1"/>
</dbReference>
<dbReference type="RefSeq" id="WP_062537342.1">
    <property type="nucleotide sequence ID" value="NZ_DF970229.1"/>
</dbReference>
<dbReference type="GO" id="GO:0006355">
    <property type="term" value="P:regulation of DNA-templated transcription"/>
    <property type="evidence" value="ECO:0007669"/>
    <property type="project" value="TreeGrafter"/>
</dbReference>
<evidence type="ECO:0000256" key="3">
    <source>
        <dbReference type="PROSITE-ProRule" id="PRU00169"/>
    </source>
</evidence>
<dbReference type="InterPro" id="IPR001789">
    <property type="entry name" value="Sig_transdc_resp-reg_receiver"/>
</dbReference>
<dbReference type="InterPro" id="IPR007492">
    <property type="entry name" value="LytTR_DNA-bd_dom"/>
</dbReference>
<dbReference type="Proteomes" id="UP000253740">
    <property type="component" value="Unassembled WGS sequence"/>
</dbReference>
<dbReference type="Pfam" id="PF00072">
    <property type="entry name" value="Response_reg"/>
    <property type="match status" value="1"/>
</dbReference>
<dbReference type="EMBL" id="DF970229">
    <property type="protein sequence ID" value="GAP66751.1"/>
    <property type="molecule type" value="Genomic_DNA"/>
</dbReference>
<gene>
    <name evidence="6" type="ORF">MBSD_n2066</name>
</gene>
<dbReference type="InterPro" id="IPR039420">
    <property type="entry name" value="WalR-like"/>
</dbReference>
<dbReference type="PROSITE" id="PS50110">
    <property type="entry name" value="RESPONSE_REGULATORY"/>
    <property type="match status" value="1"/>
</dbReference>